<evidence type="ECO:0000313" key="1">
    <source>
        <dbReference type="EMBL" id="QOY34596.2"/>
    </source>
</evidence>
<name>A0A7S7RA68_9BACI</name>
<accession>A0A7S7RA68</accession>
<organism evidence="1 2">
    <name type="scientific">Anaerobacillus isosaccharinicus</name>
    <dbReference type="NCBI Taxonomy" id="1532552"/>
    <lineage>
        <taxon>Bacteria</taxon>
        <taxon>Bacillati</taxon>
        <taxon>Bacillota</taxon>
        <taxon>Bacilli</taxon>
        <taxon>Bacillales</taxon>
        <taxon>Bacillaceae</taxon>
        <taxon>Anaerobacillus</taxon>
    </lineage>
</organism>
<dbReference type="Proteomes" id="UP000180175">
    <property type="component" value="Chromosome"/>
</dbReference>
<protein>
    <submittedName>
        <fullName evidence="1">Uncharacterized protein</fullName>
    </submittedName>
</protein>
<sequence>MEGKLMSSLNPNFLIGNLRIGSVEGASCINLGNNFPIDFQSFKKQNQGFGNMTGDNNQSSDMKSFLADIENQEEFLEIIKNLNDEDLPKWFKDLIASEYCKDIEVV</sequence>
<proteinExistence type="predicted"/>
<gene>
    <name evidence="1" type="ORF">AWH56_017955</name>
</gene>
<evidence type="ECO:0000313" key="2">
    <source>
        <dbReference type="Proteomes" id="UP000180175"/>
    </source>
</evidence>
<reference evidence="1 2" key="1">
    <citation type="journal article" date="2017" name="Genome Announc.">
        <title>Draft Genome Sequences of Four Alkaliphilic Bacteria Belonging to the Anaerobacillus Genus.</title>
        <authorList>
            <person name="Bassil N.M."/>
            <person name="Lloyd J.R."/>
        </authorList>
    </citation>
    <scope>NUCLEOTIDE SEQUENCE [LARGE SCALE GENOMIC DNA]</scope>
    <source>
        <strain evidence="1 2">NB2006</strain>
    </source>
</reference>
<keyword evidence="2" id="KW-1185">Reference proteome</keyword>
<dbReference type="EMBL" id="CP063356">
    <property type="protein sequence ID" value="QOY34596.2"/>
    <property type="molecule type" value="Genomic_DNA"/>
</dbReference>
<reference evidence="1 2" key="2">
    <citation type="journal article" date="2019" name="Int. J. Syst. Evol. Microbiol.">
        <title>Anaerobacillus isosaccharinicus sp. nov., an alkaliphilic bacterium which degrades isosaccharinic acid.</title>
        <authorList>
            <person name="Bassil N.M."/>
            <person name="Lloyd J.R."/>
        </authorList>
    </citation>
    <scope>NUCLEOTIDE SEQUENCE [LARGE SCALE GENOMIC DNA]</scope>
    <source>
        <strain evidence="1 2">NB2006</strain>
    </source>
</reference>
<dbReference type="OrthoDB" id="2376915at2"/>
<dbReference type="KEGG" id="aia:AWH56_017955"/>